<accession>A0A1S8KL93</accession>
<name>A0A1S8KL93_9LACT</name>
<dbReference type="EMBL" id="CP041626">
    <property type="protein sequence ID" value="QDO92153.1"/>
    <property type="molecule type" value="Genomic_DNA"/>
</dbReference>
<dbReference type="Gene3D" id="3.30.2000.30">
    <property type="match status" value="1"/>
</dbReference>
<evidence type="ECO:0000313" key="3">
    <source>
        <dbReference type="EMBL" id="QDO92218.1"/>
    </source>
</evidence>
<sequence>MKAIDQQLFDALYLLADGEGFDVYDYLPLDDVPYPFVVIGEIQVLPRQVKHKTLGRLVVMVDIWAHRDNRSEIAEISERLMEIFSSWIILESRRVKLHISASNKRVLSDTTTDLPLWHGILELEFRIY</sequence>
<dbReference type="AlphaFoldDB" id="A0A1S8KL93"/>
<dbReference type="EMBL" id="MUYF01000003">
    <property type="protein sequence ID" value="OOL80470.1"/>
    <property type="molecule type" value="Genomic_DNA"/>
</dbReference>
<dbReference type="RefSeq" id="WP_077862070.1">
    <property type="nucleotide sequence ID" value="NZ_CP040411.1"/>
</dbReference>
<evidence type="ECO:0000313" key="6">
    <source>
        <dbReference type="Proteomes" id="UP000315953"/>
    </source>
</evidence>
<dbReference type="KEGG" id="dpm:FNV33_09875"/>
<organism evidence="1 5">
    <name type="scientific">Dolosigranulum pigrum</name>
    <dbReference type="NCBI Taxonomy" id="29394"/>
    <lineage>
        <taxon>Bacteria</taxon>
        <taxon>Bacillati</taxon>
        <taxon>Bacillota</taxon>
        <taxon>Bacilli</taxon>
        <taxon>Lactobacillales</taxon>
        <taxon>Carnobacteriaceae</taxon>
        <taxon>Dolosigranulum</taxon>
    </lineage>
</organism>
<dbReference type="EMBL" id="CP041626">
    <property type="protein sequence ID" value="QDO92283.1"/>
    <property type="molecule type" value="Genomic_DNA"/>
</dbReference>
<reference evidence="2 6" key="2">
    <citation type="submission" date="2019-07" db="EMBL/GenBank/DDBJ databases">
        <title>Genome assembly of a nasal isolate of Dolosigranulum pigrum from a chronic sinusitis patient.</title>
        <authorList>
            <person name="Baig S."/>
            <person name="Overballe-Petersen S."/>
            <person name="Kaspar U."/>
            <person name="Rendboe A."/>
            <person name="de Man T."/>
            <person name="Liu C."/>
            <person name="Price L.B."/>
            <person name="Stegger M."/>
            <person name="Becker K."/>
            <person name="Skytt Andersen P."/>
        </authorList>
    </citation>
    <scope>NUCLEOTIDE SEQUENCE [LARGE SCALE GENOMIC DNA]</scope>
    <source>
        <strain evidence="2 6">83VPs-KB5</strain>
    </source>
</reference>
<dbReference type="Proteomes" id="UP000315953">
    <property type="component" value="Chromosome"/>
</dbReference>
<evidence type="ECO:0000313" key="1">
    <source>
        <dbReference type="EMBL" id="OOL80470.1"/>
    </source>
</evidence>
<evidence type="ECO:0000313" key="2">
    <source>
        <dbReference type="EMBL" id="QDO92153.1"/>
    </source>
</evidence>
<dbReference type="KEGG" id="dpm:FNV33_09165"/>
<protein>
    <submittedName>
        <fullName evidence="2">DUF3168 domain-containing protein</fullName>
    </submittedName>
</protein>
<dbReference type="InterPro" id="IPR021508">
    <property type="entry name" value="Gp17-like"/>
</dbReference>
<dbReference type="KEGG" id="dpm:FNV33_09520"/>
<evidence type="ECO:0000313" key="4">
    <source>
        <dbReference type="EMBL" id="QDO92283.1"/>
    </source>
</evidence>
<dbReference type="EMBL" id="CP041626">
    <property type="protein sequence ID" value="QDO92218.1"/>
    <property type="molecule type" value="Genomic_DNA"/>
</dbReference>
<gene>
    <name evidence="1" type="ORF">BWX42_00530</name>
    <name evidence="2" type="ORF">FNV33_09165</name>
    <name evidence="3" type="ORF">FNV33_09520</name>
    <name evidence="4" type="ORF">FNV33_09875</name>
</gene>
<dbReference type="Pfam" id="PF11367">
    <property type="entry name" value="Tail_completion_gp17"/>
    <property type="match status" value="1"/>
</dbReference>
<reference evidence="1 5" key="1">
    <citation type="submission" date="2017-01" db="EMBL/GenBank/DDBJ databases">
        <title>Complete Genome Sequence of Dolosigranulum pigrum isolated from a Patient with interstitial lung disease.</title>
        <authorList>
            <person name="Mukhopadhyay R."/>
            <person name="Joaquin J."/>
            <person name="Hogue R."/>
            <person name="Fitzgerald S."/>
            <person name="Jospin G."/>
            <person name="Eisen J.A."/>
            <person name="Chaturvedi V."/>
        </authorList>
    </citation>
    <scope>NUCLEOTIDE SEQUENCE [LARGE SCALE GENOMIC DNA]</scope>
    <source>
        <strain evidence="1 5">15S00348</strain>
    </source>
</reference>
<evidence type="ECO:0000313" key="5">
    <source>
        <dbReference type="Proteomes" id="UP000190409"/>
    </source>
</evidence>
<dbReference type="Proteomes" id="UP000190409">
    <property type="component" value="Unassembled WGS sequence"/>
</dbReference>
<proteinExistence type="predicted"/>
<dbReference type="InterPro" id="IPR053745">
    <property type="entry name" value="Viral_Tail_Comp_sf"/>
</dbReference>